<dbReference type="PROSITE" id="PS51257">
    <property type="entry name" value="PROKAR_LIPOPROTEIN"/>
    <property type="match status" value="1"/>
</dbReference>
<dbReference type="Proteomes" id="UP001500167">
    <property type="component" value="Unassembled WGS sequence"/>
</dbReference>
<proteinExistence type="predicted"/>
<evidence type="ECO:0000313" key="2">
    <source>
        <dbReference type="Proteomes" id="UP001500167"/>
    </source>
</evidence>
<organism evidence="1 2">
    <name type="scientific">Sphingobacterium ginsenosidimutans</name>
    <dbReference type="NCBI Taxonomy" id="687845"/>
    <lineage>
        <taxon>Bacteria</taxon>
        <taxon>Pseudomonadati</taxon>
        <taxon>Bacteroidota</taxon>
        <taxon>Sphingobacteriia</taxon>
        <taxon>Sphingobacteriales</taxon>
        <taxon>Sphingobacteriaceae</taxon>
        <taxon>Sphingobacterium</taxon>
    </lineage>
</organism>
<dbReference type="RefSeq" id="WP_346088723.1">
    <property type="nucleotide sequence ID" value="NZ_BAAAZK010000009.1"/>
</dbReference>
<sequence length="315" mass="35979">MMNRSLLVFSVFFLFLVAGCKKSEESGADSKASILFSDNNHAVRGKVTYDYNLDNCGQINLITAVKEDNGDYAELRLTLLQNGALAKVQYLKQNSPDDGNYFAPHLQTEKSFKISDFKYDKKGGRLSFSFDGKVFKNNKPDSERILAGKVELNSIQYVPCEALIFDVMTVNPAFNFFAIPGTSNNSVNTTGGPDKYKEFAYNVYSNAGQFLSLRLDRDISKLVGQEIAFDEENKMFNVRYWEYIGPYMLSESYGPIDRNWKRFQTRGKLVNIQKMSDNRYGKPYYSGLIIMDIFDEDRMVKQAVELPFHLSSWVD</sequence>
<comment type="caution">
    <text evidence="1">The sequence shown here is derived from an EMBL/GenBank/DDBJ whole genome shotgun (WGS) entry which is preliminary data.</text>
</comment>
<accession>A0ABP8AK93</accession>
<reference evidence="2" key="1">
    <citation type="journal article" date="2019" name="Int. J. Syst. Evol. Microbiol.">
        <title>The Global Catalogue of Microorganisms (GCM) 10K type strain sequencing project: providing services to taxonomists for standard genome sequencing and annotation.</title>
        <authorList>
            <consortium name="The Broad Institute Genomics Platform"/>
            <consortium name="The Broad Institute Genome Sequencing Center for Infectious Disease"/>
            <person name="Wu L."/>
            <person name="Ma J."/>
        </authorList>
    </citation>
    <scope>NUCLEOTIDE SEQUENCE [LARGE SCALE GENOMIC DNA]</scope>
    <source>
        <strain evidence="2">JCM 16722</strain>
    </source>
</reference>
<evidence type="ECO:0000313" key="1">
    <source>
        <dbReference type="EMBL" id="GAA4185376.1"/>
    </source>
</evidence>
<gene>
    <name evidence="1" type="ORF">GCM10022218_47080</name>
</gene>
<name>A0ABP8AK93_9SPHI</name>
<dbReference type="EMBL" id="BAAAZK010000009">
    <property type="protein sequence ID" value="GAA4185376.1"/>
    <property type="molecule type" value="Genomic_DNA"/>
</dbReference>
<keyword evidence="2" id="KW-1185">Reference proteome</keyword>
<protein>
    <submittedName>
        <fullName evidence="1">Uncharacterized protein</fullName>
    </submittedName>
</protein>